<reference evidence="12 13" key="1">
    <citation type="submission" date="2016-05" db="EMBL/GenBank/DDBJ databases">
        <title>Genome sequencing of Trichophyton rubrum CMCC(F)T1i isolated from hair.</title>
        <authorList>
            <person name="Zhan P."/>
            <person name="Tao Y."/>
            <person name="Liu W."/>
        </authorList>
    </citation>
    <scope>NUCLEOTIDE SEQUENCE [LARGE SCALE GENOMIC DNA]</scope>
    <source>
        <strain evidence="13">CMCC(F)T1i</strain>
    </source>
</reference>
<keyword evidence="3" id="KW-0479">Metal-binding</keyword>
<dbReference type="PANTHER" id="PTHR31001">
    <property type="entry name" value="UNCHARACTERIZED TRANSCRIPTIONAL REGULATORY PROTEIN"/>
    <property type="match status" value="1"/>
</dbReference>
<evidence type="ECO:0000256" key="3">
    <source>
        <dbReference type="ARBA" id="ARBA00022723"/>
    </source>
</evidence>
<dbReference type="GO" id="GO:0006351">
    <property type="term" value="P:DNA-templated transcription"/>
    <property type="evidence" value="ECO:0007669"/>
    <property type="project" value="InterPro"/>
</dbReference>
<dbReference type="GO" id="GO:0003677">
    <property type="term" value="F:DNA binding"/>
    <property type="evidence" value="ECO:0007669"/>
    <property type="project" value="UniProtKB-KW"/>
</dbReference>
<gene>
    <name evidence="12" type="ORF">A7C99_0014</name>
</gene>
<comment type="caution">
    <text evidence="12">The sequence shown here is derived from an EMBL/GenBank/DDBJ whole genome shotgun (WGS) entry which is preliminary data.</text>
</comment>
<keyword evidence="6" id="KW-0804">Transcription</keyword>
<feature type="compositionally biased region" description="Polar residues" evidence="10">
    <location>
        <begin position="539"/>
        <end position="554"/>
    </location>
</feature>
<evidence type="ECO:0000259" key="11">
    <source>
        <dbReference type="PROSITE" id="PS50048"/>
    </source>
</evidence>
<dbReference type="SMART" id="SM00066">
    <property type="entry name" value="GAL4"/>
    <property type="match status" value="1"/>
</dbReference>
<feature type="region of interest" description="Disordered" evidence="10">
    <location>
        <begin position="521"/>
        <end position="554"/>
    </location>
</feature>
<dbReference type="VEuPathDB" id="FungiDB:TERG_08627"/>
<keyword evidence="5" id="KW-0238">DNA-binding</keyword>
<feature type="compositionally biased region" description="Low complexity" evidence="10">
    <location>
        <begin position="485"/>
        <end position="499"/>
    </location>
</feature>
<proteinExistence type="predicted"/>
<evidence type="ECO:0000256" key="4">
    <source>
        <dbReference type="ARBA" id="ARBA00023015"/>
    </source>
</evidence>
<evidence type="ECO:0000256" key="7">
    <source>
        <dbReference type="ARBA" id="ARBA00023242"/>
    </source>
</evidence>
<evidence type="ECO:0000256" key="2">
    <source>
        <dbReference type="ARBA" id="ARBA00018346"/>
    </source>
</evidence>
<dbReference type="VEuPathDB" id="FungiDB:TERG_08626"/>
<dbReference type="AlphaFoldDB" id="A0A178F8J9"/>
<feature type="region of interest" description="Disordered" evidence="10">
    <location>
        <begin position="176"/>
        <end position="220"/>
    </location>
</feature>
<feature type="domain" description="Zn(2)-C6 fungal-type" evidence="11">
    <location>
        <begin position="29"/>
        <end position="58"/>
    </location>
</feature>
<comment type="function">
    <text evidence="9">Transcription factor that specifically regulates the neosartoricin B biosynthesis gene cluster.</text>
</comment>
<feature type="region of interest" description="Disordered" evidence="10">
    <location>
        <begin position="1"/>
        <end position="20"/>
    </location>
</feature>
<dbReference type="CDD" id="cd00067">
    <property type="entry name" value="GAL4"/>
    <property type="match status" value="1"/>
</dbReference>
<dbReference type="Proteomes" id="UP000243015">
    <property type="component" value="Unassembled WGS sequence"/>
</dbReference>
<feature type="region of interest" description="Disordered" evidence="10">
    <location>
        <begin position="480"/>
        <end position="503"/>
    </location>
</feature>
<protein>
    <recommendedName>
        <fullName evidence="2">C6 finger domain transcription factor nscR</fullName>
    </recommendedName>
    <alternativeName>
        <fullName evidence="8">Neosartiricin B biosynthesis protein R</fullName>
    </alternativeName>
</protein>
<sequence>MAGEMLPWEQPVPLRPRRETEQKQKLRSACDSCHQCKVKCSGGSPCFRCASKGLSCRYGYQNRAGKPKGCKNRKTIERAHRQQRMELYSALNQEPSNPNQGFEDVNFGIPDPLTVLPASYIASEHWDAASMAKGPLSPLVTNINPELKSTGMHDDGLSSLHDLDGWTVDLRSIIDTSGGSRSEGPEGLATPISSNKAESFTDNGTEPNSPTTLENQSYHSSAHGLPRDICTCVQAQATNIAVLHKLTNRDISDRFDLAMKSVTSTLDTCEHFIACGACNKSFPLILLTFSAIELIFKLFESLAVNNSSILPPGETHILACCLGDYKVSKEEGKAIQNVLLKMVLSKGKQTLDALHNLVNDFSEAKESNDAIFLQHDGSKLEIPDPVTRNTHRKLSIVDRDYMNQCIKRKKEEVEALMTTVAADGVSRDLSQIAHWFRKLNFVKLRGSKVATPLVGIKKSKQYQDPRPSCSYVNSQSNLPAVASVTSTRPTNRTPRSNLRAGQDEIRNRLERLERLLERAITGGSSNTHSPDLHIGQARGPQTPTNAGKSSETTDTKAVNLKCETISVDGYDGALLLEAEGGQSRWVSSLHYALLADEIHDVKILLGDHAQGTSTDSPSPLEQTIVPFPFSTEVPMDSLAPWAPKAAEECFVLLDIFYSNVDPMTRLVHKPSLRKRFFQYTMEIYGPNSQTSTDNGTLQPSYPAIHTFEPLALAIFYSAINSLSPEAVQARFATEKGLLLARFQQGVEYGLGKESFLTTPRIEVLQAFVLLLTCQSREDDMSRTWTLLGLAMRIALSQGLHREPSLFPSKNMDVVQVEVRRRLWHQICYLDFRSAEGRGQEPTIADEDYTTLLPRNIDDDDLVEGEHLVVGTYSPPGFTDMTGHLIRLNGIHCFRRIIRSTYRLERRLKSLGINGNNDMYPVTELQSLFIEIRNMVDEMTAHLQTQYLQYCDPNVAKQRLALGLAAVIEWRCWSIFWLRTPKQYREAVVDPEIRESVLTKSISLVESMNMMPDDKDAEKFQWHIGGHACFQAIMHIVSELGTPEFQTPTHHSLRSRALAVLKKTTDARGSEHSSTWNLINRIISNCLAKNTPSILPSTPSNDTYYIYHESADLSQSLQESRPILEDLTTQGLPLSSLFGMGSLDMQDPSLTFDWGFWNVDPTDPNSY</sequence>
<evidence type="ECO:0000313" key="12">
    <source>
        <dbReference type="EMBL" id="OAL68689.1"/>
    </source>
</evidence>
<dbReference type="PROSITE" id="PS50048">
    <property type="entry name" value="ZN2_CY6_FUNGAL_2"/>
    <property type="match status" value="1"/>
</dbReference>
<evidence type="ECO:0000256" key="1">
    <source>
        <dbReference type="ARBA" id="ARBA00004123"/>
    </source>
</evidence>
<dbReference type="PROSITE" id="PS00463">
    <property type="entry name" value="ZN2_CY6_FUNGAL_1"/>
    <property type="match status" value="1"/>
</dbReference>
<dbReference type="Pfam" id="PF04082">
    <property type="entry name" value="Fungal_trans"/>
    <property type="match status" value="1"/>
</dbReference>
<evidence type="ECO:0000256" key="8">
    <source>
        <dbReference type="ARBA" id="ARBA00031692"/>
    </source>
</evidence>
<evidence type="ECO:0000313" key="13">
    <source>
        <dbReference type="Proteomes" id="UP000243015"/>
    </source>
</evidence>
<accession>A0A178F8J9</accession>
<dbReference type="PANTHER" id="PTHR31001:SF77">
    <property type="entry name" value="TRANSCRIPTION FACTOR, PUTATIVE (AFU_ORTHOLOGUE AFUA_3G12940)-RELATED"/>
    <property type="match status" value="1"/>
</dbReference>
<keyword evidence="7" id="KW-0539">Nucleus</keyword>
<dbReference type="Pfam" id="PF00172">
    <property type="entry name" value="Zn_clus"/>
    <property type="match status" value="1"/>
</dbReference>
<dbReference type="InterPro" id="IPR036864">
    <property type="entry name" value="Zn2-C6_fun-type_DNA-bd_sf"/>
</dbReference>
<dbReference type="GO" id="GO:0000981">
    <property type="term" value="F:DNA-binding transcription factor activity, RNA polymerase II-specific"/>
    <property type="evidence" value="ECO:0007669"/>
    <property type="project" value="InterPro"/>
</dbReference>
<keyword evidence="4" id="KW-0805">Transcription regulation</keyword>
<dbReference type="SMART" id="SM00906">
    <property type="entry name" value="Fungal_trans"/>
    <property type="match status" value="1"/>
</dbReference>
<organism evidence="12 13">
    <name type="scientific">Trichophyton rubrum</name>
    <name type="common">Athlete's foot fungus</name>
    <name type="synonym">Epidermophyton rubrum</name>
    <dbReference type="NCBI Taxonomy" id="5551"/>
    <lineage>
        <taxon>Eukaryota</taxon>
        <taxon>Fungi</taxon>
        <taxon>Dikarya</taxon>
        <taxon>Ascomycota</taxon>
        <taxon>Pezizomycotina</taxon>
        <taxon>Eurotiomycetes</taxon>
        <taxon>Eurotiomycetidae</taxon>
        <taxon>Onygenales</taxon>
        <taxon>Arthrodermataceae</taxon>
        <taxon>Trichophyton</taxon>
    </lineage>
</organism>
<dbReference type="InterPro" id="IPR007219">
    <property type="entry name" value="XnlR_reg_dom"/>
</dbReference>
<dbReference type="CDD" id="cd12148">
    <property type="entry name" value="fungal_TF_MHR"/>
    <property type="match status" value="1"/>
</dbReference>
<comment type="subcellular location">
    <subcellularLocation>
        <location evidence="1">Nucleus</location>
    </subcellularLocation>
</comment>
<dbReference type="InterPro" id="IPR050613">
    <property type="entry name" value="Sec_Metabolite_Reg"/>
</dbReference>
<dbReference type="GO" id="GO:0005634">
    <property type="term" value="C:nucleus"/>
    <property type="evidence" value="ECO:0007669"/>
    <property type="project" value="UniProtKB-SubCell"/>
</dbReference>
<evidence type="ECO:0000256" key="6">
    <source>
        <dbReference type="ARBA" id="ARBA00023163"/>
    </source>
</evidence>
<dbReference type="GO" id="GO:0008270">
    <property type="term" value="F:zinc ion binding"/>
    <property type="evidence" value="ECO:0007669"/>
    <property type="project" value="InterPro"/>
</dbReference>
<dbReference type="InterPro" id="IPR001138">
    <property type="entry name" value="Zn2Cys6_DnaBD"/>
</dbReference>
<dbReference type="EMBL" id="LHPM01000002">
    <property type="protein sequence ID" value="OAL68689.1"/>
    <property type="molecule type" value="Genomic_DNA"/>
</dbReference>
<feature type="compositionally biased region" description="Polar residues" evidence="10">
    <location>
        <begin position="191"/>
        <end position="220"/>
    </location>
</feature>
<name>A0A178F8J9_TRIRU</name>
<dbReference type="Gene3D" id="4.10.240.10">
    <property type="entry name" value="Zn(2)-C6 fungal-type DNA-binding domain"/>
    <property type="match status" value="1"/>
</dbReference>
<evidence type="ECO:0000256" key="10">
    <source>
        <dbReference type="SAM" id="MobiDB-lite"/>
    </source>
</evidence>
<evidence type="ECO:0000256" key="9">
    <source>
        <dbReference type="ARBA" id="ARBA00045154"/>
    </source>
</evidence>
<evidence type="ECO:0000256" key="5">
    <source>
        <dbReference type="ARBA" id="ARBA00023125"/>
    </source>
</evidence>
<dbReference type="SUPFAM" id="SSF57701">
    <property type="entry name" value="Zn2/Cys6 DNA-binding domain"/>
    <property type="match status" value="1"/>
</dbReference>